<evidence type="ECO:0000313" key="1">
    <source>
        <dbReference type="EMBL" id="KAH3857604.1"/>
    </source>
</evidence>
<reference evidence="1" key="2">
    <citation type="submission" date="2020-11" db="EMBL/GenBank/DDBJ databases">
        <authorList>
            <person name="McCartney M.A."/>
            <person name="Auch B."/>
            <person name="Kono T."/>
            <person name="Mallez S."/>
            <person name="Becker A."/>
            <person name="Gohl D.M."/>
            <person name="Silverstein K.A.T."/>
            <person name="Koren S."/>
            <person name="Bechman K.B."/>
            <person name="Herman A."/>
            <person name="Abrahante J.E."/>
            <person name="Garbe J."/>
        </authorList>
    </citation>
    <scope>NUCLEOTIDE SEQUENCE</scope>
    <source>
        <strain evidence="1">Duluth1</strain>
        <tissue evidence="1">Whole animal</tissue>
    </source>
</reference>
<evidence type="ECO:0000313" key="2">
    <source>
        <dbReference type="Proteomes" id="UP000828390"/>
    </source>
</evidence>
<name>A0A9D4LGZ1_DREPO</name>
<protein>
    <submittedName>
        <fullName evidence="1">Uncharacterized protein</fullName>
    </submittedName>
</protein>
<sequence>MPDKPLKQFHKDWTKKKSALSPDNHFHEDWTINVSSIVLTIFEPSQDILPTRTITPTFFCQPGQSLLHNFGSTAKRSNTSERYESSFARSRTRDTQRSEVGYSLYPHPRLRLGDTSRPRDWQEIRHFCGMLDGHAFLPVDDVASRMAYLKQSTPDILTSVVDYFDATYASDIIGTNLLTKFHEDRKINVASRVLTRKNAPLPGSHVFQPTGIIFELSKILLFHEDRTVNVASRVKNAPPPGSHVFQPTDIIFELSKIFLFHEDRTVNMASREKCPAPWRQYWTINVASRVKNAPPAGGHVFQPTGIIFELVQDIIKMNLLTQFHEDWTINVASRVLTRFYYSHKRKNALPLGGHVFQANVTIFELIQDISGTNLLSKFHEDRKINVASRVLTRFYYSHIRKNAPPHIIETNLLTKFYEDWKINVASRELTRQLLTPHNAQGRRTKSDHKSSP</sequence>
<dbReference type="EMBL" id="JAIWYP010000003">
    <property type="protein sequence ID" value="KAH3857604.1"/>
    <property type="molecule type" value="Genomic_DNA"/>
</dbReference>
<organism evidence="1 2">
    <name type="scientific">Dreissena polymorpha</name>
    <name type="common">Zebra mussel</name>
    <name type="synonym">Mytilus polymorpha</name>
    <dbReference type="NCBI Taxonomy" id="45954"/>
    <lineage>
        <taxon>Eukaryota</taxon>
        <taxon>Metazoa</taxon>
        <taxon>Spiralia</taxon>
        <taxon>Lophotrochozoa</taxon>
        <taxon>Mollusca</taxon>
        <taxon>Bivalvia</taxon>
        <taxon>Autobranchia</taxon>
        <taxon>Heteroconchia</taxon>
        <taxon>Euheterodonta</taxon>
        <taxon>Imparidentia</taxon>
        <taxon>Neoheterodontei</taxon>
        <taxon>Myida</taxon>
        <taxon>Dreissenoidea</taxon>
        <taxon>Dreissenidae</taxon>
        <taxon>Dreissena</taxon>
    </lineage>
</organism>
<gene>
    <name evidence="1" type="ORF">DPMN_100215</name>
</gene>
<reference evidence="1" key="1">
    <citation type="journal article" date="2019" name="bioRxiv">
        <title>The Genome of the Zebra Mussel, Dreissena polymorpha: A Resource for Invasive Species Research.</title>
        <authorList>
            <person name="McCartney M.A."/>
            <person name="Auch B."/>
            <person name="Kono T."/>
            <person name="Mallez S."/>
            <person name="Zhang Y."/>
            <person name="Obille A."/>
            <person name="Becker A."/>
            <person name="Abrahante J.E."/>
            <person name="Garbe J."/>
            <person name="Badalamenti J.P."/>
            <person name="Herman A."/>
            <person name="Mangelson H."/>
            <person name="Liachko I."/>
            <person name="Sullivan S."/>
            <person name="Sone E.D."/>
            <person name="Koren S."/>
            <person name="Silverstein K.A.T."/>
            <person name="Beckman K.B."/>
            <person name="Gohl D.M."/>
        </authorList>
    </citation>
    <scope>NUCLEOTIDE SEQUENCE</scope>
    <source>
        <strain evidence="1">Duluth1</strain>
        <tissue evidence="1">Whole animal</tissue>
    </source>
</reference>
<dbReference type="Proteomes" id="UP000828390">
    <property type="component" value="Unassembled WGS sequence"/>
</dbReference>
<proteinExistence type="predicted"/>
<accession>A0A9D4LGZ1</accession>
<comment type="caution">
    <text evidence="1">The sequence shown here is derived from an EMBL/GenBank/DDBJ whole genome shotgun (WGS) entry which is preliminary data.</text>
</comment>
<dbReference type="AlphaFoldDB" id="A0A9D4LGZ1"/>
<keyword evidence="2" id="KW-1185">Reference proteome</keyword>